<keyword evidence="6" id="KW-1185">Reference proteome</keyword>
<organism evidence="5 7">
    <name type="scientific">Legionella steigerwaltii</name>
    <dbReference type="NCBI Taxonomy" id="460"/>
    <lineage>
        <taxon>Bacteria</taxon>
        <taxon>Pseudomonadati</taxon>
        <taxon>Pseudomonadota</taxon>
        <taxon>Gammaproteobacteria</taxon>
        <taxon>Legionellales</taxon>
        <taxon>Legionellaceae</taxon>
        <taxon>Legionella</taxon>
    </lineage>
</organism>
<dbReference type="EC" id="3.2.2.4" evidence="2"/>
<dbReference type="RefSeq" id="WP_058475618.1">
    <property type="nucleotide sequence ID" value="NZ_CAAAIO010000002.1"/>
</dbReference>
<gene>
    <name evidence="5" type="primary">yvdD_1</name>
    <name evidence="4" type="synonym">yvdD</name>
    <name evidence="4" type="ORF">Lstg_0005</name>
    <name evidence="5" type="ORF">NCTC11991_02144</name>
</gene>
<dbReference type="AlphaFoldDB" id="A0A378L9M6"/>
<dbReference type="PANTHER" id="PTHR43393">
    <property type="entry name" value="CYTOKININ RIBOSIDE 5'-MONOPHOSPHATE PHOSPHORIBOHYDROLASE"/>
    <property type="match status" value="1"/>
</dbReference>
<accession>A0A378L9M6</accession>
<evidence type="ECO:0000256" key="3">
    <source>
        <dbReference type="ARBA" id="ARBA00031983"/>
    </source>
</evidence>
<name>A0A378L9M6_9GAMM</name>
<evidence type="ECO:0000256" key="2">
    <source>
        <dbReference type="ARBA" id="ARBA00011985"/>
    </source>
</evidence>
<dbReference type="STRING" id="460.Lstg_0005"/>
<evidence type="ECO:0000256" key="1">
    <source>
        <dbReference type="ARBA" id="ARBA00000274"/>
    </source>
</evidence>
<dbReference type="Proteomes" id="UP000054820">
    <property type="component" value="Unassembled WGS sequence"/>
</dbReference>
<dbReference type="EMBL" id="LNYZ01000001">
    <property type="protein sequence ID" value="KTD80778.1"/>
    <property type="molecule type" value="Genomic_DNA"/>
</dbReference>
<dbReference type="SUPFAM" id="SSF102405">
    <property type="entry name" value="MCP/YpsA-like"/>
    <property type="match status" value="1"/>
</dbReference>
<dbReference type="Proteomes" id="UP000255110">
    <property type="component" value="Unassembled WGS sequence"/>
</dbReference>
<dbReference type="Pfam" id="PF03641">
    <property type="entry name" value="Lysine_decarbox"/>
    <property type="match status" value="1"/>
</dbReference>
<dbReference type="EMBL" id="UGOY01000001">
    <property type="protein sequence ID" value="STY23536.1"/>
    <property type="molecule type" value="Genomic_DNA"/>
</dbReference>
<evidence type="ECO:0000313" key="4">
    <source>
        <dbReference type="EMBL" id="KTD80778.1"/>
    </source>
</evidence>
<sequence>MIGLGGTCRLLGRMFRIFYQNIKASHKIGKMPAPIVAILGSSKAKQEESYVQNARLLARKLVEQKISIITGAGTGIMEAANQGASEANSAEKRSFGIAVGAFNVPNNPFLADTINVDYYLVRKILLLNFSSGFIFFPGSFGTLDELFEVITMLRHKQVELYRINKNELPKQLPIILLGKEFWTPLLDWLINFPLKNNLLSRDDLKMIHITDDIEETVQIIKECCFSVEMKQQKIHTIIH</sequence>
<evidence type="ECO:0000313" key="5">
    <source>
        <dbReference type="EMBL" id="STY23536.1"/>
    </source>
</evidence>
<dbReference type="GO" id="GO:0008714">
    <property type="term" value="F:AMP nucleosidase activity"/>
    <property type="evidence" value="ECO:0007669"/>
    <property type="project" value="UniProtKB-EC"/>
</dbReference>
<evidence type="ECO:0000313" key="7">
    <source>
        <dbReference type="Proteomes" id="UP000255110"/>
    </source>
</evidence>
<comment type="catalytic activity">
    <reaction evidence="1">
        <text>AMP + H2O = D-ribose 5-phosphate + adenine</text>
        <dbReference type="Rhea" id="RHEA:20129"/>
        <dbReference type="ChEBI" id="CHEBI:15377"/>
        <dbReference type="ChEBI" id="CHEBI:16708"/>
        <dbReference type="ChEBI" id="CHEBI:78346"/>
        <dbReference type="ChEBI" id="CHEBI:456215"/>
        <dbReference type="EC" id="3.2.2.4"/>
    </reaction>
</comment>
<dbReference type="InterPro" id="IPR031100">
    <property type="entry name" value="LOG_fam"/>
</dbReference>
<evidence type="ECO:0000313" key="6">
    <source>
        <dbReference type="Proteomes" id="UP000054820"/>
    </source>
</evidence>
<dbReference type="InterPro" id="IPR052341">
    <property type="entry name" value="LOG_family_nucleotidases"/>
</dbReference>
<dbReference type="GO" id="GO:0005829">
    <property type="term" value="C:cytosol"/>
    <property type="evidence" value="ECO:0007669"/>
    <property type="project" value="TreeGrafter"/>
</dbReference>
<protein>
    <recommendedName>
        <fullName evidence="3">AMP nucleosidase</fullName>
        <ecNumber evidence="2">3.2.2.4</ecNumber>
    </recommendedName>
    <alternativeName>
        <fullName evidence="3">AMP nucleosidase</fullName>
    </alternativeName>
</protein>
<reference evidence="4 6" key="1">
    <citation type="submission" date="2015-11" db="EMBL/GenBank/DDBJ databases">
        <title>Genomic analysis of 38 Legionella species identifies large and diverse effector repertoires.</title>
        <authorList>
            <person name="Burstein D."/>
            <person name="Amaro F."/>
            <person name="Zusman T."/>
            <person name="Lifshitz Z."/>
            <person name="Cohen O."/>
            <person name="Gilbert J.A."/>
            <person name="Pupko T."/>
            <person name="Shuman H.A."/>
            <person name="Segal G."/>
        </authorList>
    </citation>
    <scope>NUCLEOTIDE SEQUENCE [LARGE SCALE GENOMIC DNA]</scope>
    <source>
        <strain evidence="4 6">SC-18-C9</strain>
    </source>
</reference>
<dbReference type="Gene3D" id="3.40.50.450">
    <property type="match status" value="1"/>
</dbReference>
<dbReference type="PANTHER" id="PTHR43393:SF3">
    <property type="entry name" value="LYSINE DECARBOXYLASE-LIKE PROTEIN"/>
    <property type="match status" value="1"/>
</dbReference>
<dbReference type="OrthoDB" id="9801098at2"/>
<proteinExistence type="predicted"/>
<reference evidence="5 7" key="2">
    <citation type="submission" date="2018-06" db="EMBL/GenBank/DDBJ databases">
        <authorList>
            <consortium name="Pathogen Informatics"/>
            <person name="Doyle S."/>
        </authorList>
    </citation>
    <scope>NUCLEOTIDE SEQUENCE [LARGE SCALE GENOMIC DNA]</scope>
    <source>
        <strain evidence="5 7">NCTC11991</strain>
    </source>
</reference>